<dbReference type="AlphaFoldDB" id="A0A2T0FM43"/>
<proteinExistence type="predicted"/>
<dbReference type="SMART" id="SM00861">
    <property type="entry name" value="Transket_pyr"/>
    <property type="match status" value="1"/>
</dbReference>
<dbReference type="InterPro" id="IPR005475">
    <property type="entry name" value="Transketolase-like_Pyr-bd"/>
</dbReference>
<evidence type="ECO:0000256" key="3">
    <source>
        <dbReference type="ARBA" id="ARBA00023002"/>
    </source>
</evidence>
<sequence>MLRLSRQIARYSTQSGLNAVKFNEAPFLANTVAKALDNPELPPSVRESSVRQMNLYEAINDGLRIAMETDESAVLFGEDVVFGGVFRCSKGLQEKFGSDRVFNSPLNEQAIVGFAIGYAAMNKTAIAEIQFADYVFPAFDQLVNEAAKMRYRSGSQFTSGGLTVRMPCGAVGHGGLYHSQSGEAFFSHAPGLRVVVPRSPIQAKGLLLSSIRCQDPTLFLEPKILYRASIEQVPLGDFNLPLDKAEIIRPGTDVTIVSYGTPLYQIMKAAQLAKEQMGISCEVIDLRTVVPWDRETVINSIKKTGRCIAVHEAPRTGGIGSEIAAEVQRLAFLHLEAPVLRIAHWDTPNSLSFEGFQIPDVARILDGIKATVKF</sequence>
<dbReference type="InterPro" id="IPR029061">
    <property type="entry name" value="THDP-binding"/>
</dbReference>
<dbReference type="FunFam" id="3.40.50.970:FF:000001">
    <property type="entry name" value="Pyruvate dehydrogenase E1 beta subunit"/>
    <property type="match status" value="1"/>
</dbReference>
<dbReference type="Gene3D" id="3.40.50.970">
    <property type="match status" value="1"/>
</dbReference>
<evidence type="ECO:0000313" key="6">
    <source>
        <dbReference type="EMBL" id="PRT56050.1"/>
    </source>
</evidence>
<gene>
    <name evidence="6" type="ORF">B9G98_03670</name>
</gene>
<dbReference type="GO" id="GO:0003863">
    <property type="term" value="F:branched-chain 2-oxo acid dehydrogenase activity"/>
    <property type="evidence" value="ECO:0007669"/>
    <property type="project" value="UniProtKB-EC"/>
</dbReference>
<dbReference type="GO" id="GO:0006091">
    <property type="term" value="P:generation of precursor metabolites and energy"/>
    <property type="evidence" value="ECO:0007669"/>
    <property type="project" value="UniProtKB-ARBA"/>
</dbReference>
<evidence type="ECO:0000256" key="4">
    <source>
        <dbReference type="ARBA" id="ARBA00051764"/>
    </source>
</evidence>
<accession>A0A2T0FM43</accession>
<dbReference type="InterPro" id="IPR009014">
    <property type="entry name" value="Transketo_C/PFOR_II"/>
</dbReference>
<comment type="catalytic activity">
    <reaction evidence="4">
        <text>N(6)-[(R)-lipoyl]-L-lysyl-[protein] + 3-methyl-2-oxobutanoate + H(+) = N(6)-[(R)-S(8)-2-methylpropanoyldihydrolipoyl]-L-lysyl-[protein] + CO2</text>
        <dbReference type="Rhea" id="RHEA:13457"/>
        <dbReference type="Rhea" id="RHEA-COMP:10474"/>
        <dbReference type="Rhea" id="RHEA-COMP:10497"/>
        <dbReference type="ChEBI" id="CHEBI:11851"/>
        <dbReference type="ChEBI" id="CHEBI:15378"/>
        <dbReference type="ChEBI" id="CHEBI:16526"/>
        <dbReference type="ChEBI" id="CHEBI:83099"/>
        <dbReference type="ChEBI" id="CHEBI:83142"/>
        <dbReference type="EC" id="1.2.4.4"/>
    </reaction>
    <physiologicalReaction direction="left-to-right" evidence="4">
        <dbReference type="Rhea" id="RHEA:13458"/>
    </physiologicalReaction>
</comment>
<evidence type="ECO:0000256" key="1">
    <source>
        <dbReference type="ARBA" id="ARBA00001964"/>
    </source>
</evidence>
<comment type="caution">
    <text evidence="6">The sequence shown here is derived from an EMBL/GenBank/DDBJ whole genome shotgun (WGS) entry which is preliminary data.</text>
</comment>
<evidence type="ECO:0000256" key="2">
    <source>
        <dbReference type="ARBA" id="ARBA00012277"/>
    </source>
</evidence>
<dbReference type="PANTHER" id="PTHR42980:SF1">
    <property type="entry name" value="2-OXOISOVALERATE DEHYDROGENASE SUBUNIT BETA, MITOCHONDRIAL"/>
    <property type="match status" value="1"/>
</dbReference>
<dbReference type="Gene3D" id="3.40.50.920">
    <property type="match status" value="1"/>
</dbReference>
<name>A0A2T0FM43_9ASCO</name>
<dbReference type="GeneID" id="36517418"/>
<dbReference type="PANTHER" id="PTHR42980">
    <property type="entry name" value="2-OXOISOVALERATE DEHYDROGENASE SUBUNIT BETA-RELATED"/>
    <property type="match status" value="1"/>
</dbReference>
<reference evidence="6 7" key="1">
    <citation type="submission" date="2017-04" db="EMBL/GenBank/DDBJ databases">
        <title>Genome sequencing of [Candida] sorbophila.</title>
        <authorList>
            <person name="Ahn J.O."/>
        </authorList>
    </citation>
    <scope>NUCLEOTIDE SEQUENCE [LARGE SCALE GENOMIC DNA]</scope>
    <source>
        <strain evidence="6 7">DS02</strain>
    </source>
</reference>
<keyword evidence="3" id="KW-0560">Oxidoreductase</keyword>
<dbReference type="GO" id="GO:0009083">
    <property type="term" value="P:branched-chain amino acid catabolic process"/>
    <property type="evidence" value="ECO:0007669"/>
    <property type="project" value="TreeGrafter"/>
</dbReference>
<dbReference type="GO" id="GO:0007584">
    <property type="term" value="P:response to nutrient"/>
    <property type="evidence" value="ECO:0007669"/>
    <property type="project" value="TreeGrafter"/>
</dbReference>
<feature type="domain" description="Transketolase-like pyrimidine-binding" evidence="5">
    <location>
        <begin position="53"/>
        <end position="228"/>
    </location>
</feature>
<dbReference type="SUPFAM" id="SSF52922">
    <property type="entry name" value="TK C-terminal domain-like"/>
    <property type="match status" value="1"/>
</dbReference>
<dbReference type="STRING" id="45607.A0A2T0FM43"/>
<evidence type="ECO:0000259" key="5">
    <source>
        <dbReference type="SMART" id="SM00861"/>
    </source>
</evidence>
<dbReference type="Proteomes" id="UP000238350">
    <property type="component" value="Unassembled WGS sequence"/>
</dbReference>
<dbReference type="RefSeq" id="XP_024665995.1">
    <property type="nucleotide sequence ID" value="XM_024810227.1"/>
</dbReference>
<dbReference type="SUPFAM" id="SSF52518">
    <property type="entry name" value="Thiamin diphosphate-binding fold (THDP-binding)"/>
    <property type="match status" value="1"/>
</dbReference>
<keyword evidence="7" id="KW-1185">Reference proteome</keyword>
<protein>
    <recommendedName>
        <fullName evidence="2">3-methyl-2-oxobutanoate dehydrogenase (2-methylpropanoyl-transferring)</fullName>
        <ecNumber evidence="2">1.2.4.4</ecNumber>
    </recommendedName>
</protein>
<dbReference type="InterPro" id="IPR033248">
    <property type="entry name" value="Transketolase_C"/>
</dbReference>
<evidence type="ECO:0000313" key="7">
    <source>
        <dbReference type="Proteomes" id="UP000238350"/>
    </source>
</evidence>
<organism evidence="6 7">
    <name type="scientific">Wickerhamiella sorbophila</name>
    <dbReference type="NCBI Taxonomy" id="45607"/>
    <lineage>
        <taxon>Eukaryota</taxon>
        <taxon>Fungi</taxon>
        <taxon>Dikarya</taxon>
        <taxon>Ascomycota</taxon>
        <taxon>Saccharomycotina</taxon>
        <taxon>Dipodascomycetes</taxon>
        <taxon>Dipodascales</taxon>
        <taxon>Trichomonascaceae</taxon>
        <taxon>Wickerhamiella</taxon>
    </lineage>
</organism>
<comment type="cofactor">
    <cofactor evidence="1">
        <name>thiamine diphosphate</name>
        <dbReference type="ChEBI" id="CHEBI:58937"/>
    </cofactor>
</comment>
<dbReference type="Pfam" id="PF02779">
    <property type="entry name" value="Transket_pyr"/>
    <property type="match status" value="1"/>
</dbReference>
<dbReference type="FunFam" id="3.40.50.920:FF:000001">
    <property type="entry name" value="Pyruvate dehydrogenase E1 beta subunit"/>
    <property type="match status" value="1"/>
</dbReference>
<dbReference type="OrthoDB" id="878at2759"/>
<dbReference type="CDD" id="cd07036">
    <property type="entry name" value="TPP_PYR_E1-PDHc-beta_like"/>
    <property type="match status" value="1"/>
</dbReference>
<dbReference type="EMBL" id="NDIQ01000022">
    <property type="protein sequence ID" value="PRT56050.1"/>
    <property type="molecule type" value="Genomic_DNA"/>
</dbReference>
<dbReference type="Pfam" id="PF02780">
    <property type="entry name" value="Transketolase_C"/>
    <property type="match status" value="1"/>
</dbReference>
<dbReference type="EC" id="1.2.4.4" evidence="2"/>